<evidence type="ECO:0000256" key="1">
    <source>
        <dbReference type="SAM" id="SignalP"/>
    </source>
</evidence>
<dbReference type="AlphaFoldDB" id="A0A285I538"/>
<sequence length="125" mass="13958">MKKWLGAAVAALIVTAPVQADTQDYKLITVAGYLNFYLLNINACQDFHPQVRQAAYDAEQKLYPWLEKLHAKLGDGTQVSEIVLKRRAMLNTQIGEGDFTLDHCQAIVKILNEDGLDKTLLANLD</sequence>
<proteinExistence type="predicted"/>
<dbReference type="Proteomes" id="UP000219353">
    <property type="component" value="Unassembled WGS sequence"/>
</dbReference>
<feature type="chain" id="PRO_5013307003" evidence="1">
    <location>
        <begin position="21"/>
        <end position="125"/>
    </location>
</feature>
<dbReference type="OrthoDB" id="5767539at2"/>
<dbReference type="EMBL" id="OBEB01000001">
    <property type="protein sequence ID" value="SNY43105.1"/>
    <property type="molecule type" value="Genomic_DNA"/>
</dbReference>
<keyword evidence="1" id="KW-0732">Signal</keyword>
<name>A0A285I538_9GAMM</name>
<feature type="signal peptide" evidence="1">
    <location>
        <begin position="1"/>
        <end position="20"/>
    </location>
</feature>
<organism evidence="2 3">
    <name type="scientific">Arsukibacterium tuosuense</name>
    <dbReference type="NCBI Taxonomy" id="1323745"/>
    <lineage>
        <taxon>Bacteria</taxon>
        <taxon>Pseudomonadati</taxon>
        <taxon>Pseudomonadota</taxon>
        <taxon>Gammaproteobacteria</taxon>
        <taxon>Chromatiales</taxon>
        <taxon>Chromatiaceae</taxon>
        <taxon>Arsukibacterium</taxon>
    </lineage>
</organism>
<gene>
    <name evidence="2" type="ORF">SAMN06297280_0533</name>
</gene>
<protein>
    <submittedName>
        <fullName evidence="2">Uncharacterized protein</fullName>
    </submittedName>
</protein>
<keyword evidence="3" id="KW-1185">Reference proteome</keyword>
<evidence type="ECO:0000313" key="2">
    <source>
        <dbReference type="EMBL" id="SNY43105.1"/>
    </source>
</evidence>
<dbReference type="RefSeq" id="WP_097109796.1">
    <property type="nucleotide sequence ID" value="NZ_OBEB01000001.1"/>
</dbReference>
<accession>A0A285I538</accession>
<evidence type="ECO:0000313" key="3">
    <source>
        <dbReference type="Proteomes" id="UP000219353"/>
    </source>
</evidence>
<reference evidence="3" key="1">
    <citation type="submission" date="2017-09" db="EMBL/GenBank/DDBJ databases">
        <authorList>
            <person name="Varghese N."/>
            <person name="Submissions S."/>
        </authorList>
    </citation>
    <scope>NUCLEOTIDE SEQUENCE [LARGE SCALE GENOMIC DNA]</scope>
    <source>
        <strain evidence="3">CGMCC 1.12461</strain>
    </source>
</reference>